<dbReference type="InterPro" id="IPR013766">
    <property type="entry name" value="Thioredoxin_domain"/>
</dbReference>
<dbReference type="Proteomes" id="UP000808388">
    <property type="component" value="Unassembled WGS sequence"/>
</dbReference>
<feature type="domain" description="Thioredoxin" evidence="2">
    <location>
        <begin position="58"/>
        <end position="206"/>
    </location>
</feature>
<dbReference type="AlphaFoldDB" id="A0A9D6LRA2"/>
<dbReference type="InterPro" id="IPR012336">
    <property type="entry name" value="Thioredoxin-like_fold"/>
</dbReference>
<comment type="caution">
    <text evidence="3">The sequence shown here is derived from an EMBL/GenBank/DDBJ whole genome shotgun (WGS) entry which is preliminary data.</text>
</comment>
<dbReference type="PROSITE" id="PS51352">
    <property type="entry name" value="THIOREDOXIN_2"/>
    <property type="match status" value="1"/>
</dbReference>
<dbReference type="Pfam" id="PF13905">
    <property type="entry name" value="Thioredoxin_8"/>
    <property type="match status" value="1"/>
</dbReference>
<dbReference type="Gene3D" id="2.60.120.260">
    <property type="entry name" value="Galactose-binding domain-like"/>
    <property type="match status" value="1"/>
</dbReference>
<feature type="transmembrane region" description="Helical" evidence="1">
    <location>
        <begin position="6"/>
        <end position="22"/>
    </location>
</feature>
<dbReference type="Gene3D" id="3.40.30.10">
    <property type="entry name" value="Glutaredoxin"/>
    <property type="match status" value="1"/>
</dbReference>
<accession>A0A9D6LRA2</accession>
<dbReference type="InterPro" id="IPR041017">
    <property type="entry name" value="Thioredoxin_10"/>
</dbReference>
<evidence type="ECO:0000313" key="3">
    <source>
        <dbReference type="EMBL" id="MBI3627606.1"/>
    </source>
</evidence>
<name>A0A9D6LRA2_9BACT</name>
<keyword evidence="1" id="KW-0472">Membrane</keyword>
<gene>
    <name evidence="3" type="ORF">HY220_02580</name>
</gene>
<dbReference type="InterPro" id="IPR050553">
    <property type="entry name" value="Thioredoxin_ResA/DsbE_sf"/>
</dbReference>
<dbReference type="InterPro" id="IPR036249">
    <property type="entry name" value="Thioredoxin-like_sf"/>
</dbReference>
<dbReference type="SUPFAM" id="SSF52833">
    <property type="entry name" value="Thioredoxin-like"/>
    <property type="match status" value="1"/>
</dbReference>
<proteinExistence type="predicted"/>
<dbReference type="PANTHER" id="PTHR42852">
    <property type="entry name" value="THIOL:DISULFIDE INTERCHANGE PROTEIN DSBE"/>
    <property type="match status" value="1"/>
</dbReference>
<dbReference type="PANTHER" id="PTHR42852:SF13">
    <property type="entry name" value="PROTEIN DIPZ"/>
    <property type="match status" value="1"/>
</dbReference>
<dbReference type="Pfam" id="PF17991">
    <property type="entry name" value="Thioredoxin_10"/>
    <property type="match status" value="1"/>
</dbReference>
<protein>
    <submittedName>
        <fullName evidence="3">Redoxin domain-containing protein</fullName>
    </submittedName>
</protein>
<reference evidence="3" key="1">
    <citation type="submission" date="2020-07" db="EMBL/GenBank/DDBJ databases">
        <title>Huge and variable diversity of episymbiotic CPR bacteria and DPANN archaea in groundwater ecosystems.</title>
        <authorList>
            <person name="He C.Y."/>
            <person name="Keren R."/>
            <person name="Whittaker M."/>
            <person name="Farag I.F."/>
            <person name="Doudna J."/>
            <person name="Cate J.H.D."/>
            <person name="Banfield J.F."/>
        </authorList>
    </citation>
    <scope>NUCLEOTIDE SEQUENCE</scope>
    <source>
        <strain evidence="3">NC_groundwater_972_Pr1_S-0.2um_49_27</strain>
    </source>
</reference>
<organism evidence="3 4">
    <name type="scientific">Candidatus Sungiibacteriota bacterium</name>
    <dbReference type="NCBI Taxonomy" id="2750080"/>
    <lineage>
        <taxon>Bacteria</taxon>
        <taxon>Candidatus Sungiibacteriota</taxon>
    </lineage>
</organism>
<dbReference type="EMBL" id="JACQCQ010000009">
    <property type="protein sequence ID" value="MBI3627606.1"/>
    <property type="molecule type" value="Genomic_DNA"/>
</dbReference>
<keyword evidence="1" id="KW-0812">Transmembrane</keyword>
<evidence type="ECO:0000259" key="2">
    <source>
        <dbReference type="PROSITE" id="PS51352"/>
    </source>
</evidence>
<sequence>MLTKNVVLGIALVLIIGTIWYFETGKIKPASNTRGEILASNLPGSASAVADASLRRAEKAKKYGPAREITPGGGFINGGPFRLKDFIGKKVILLDFWTYSCINCQRTTPYLNAWYAKYKDRGLVIVGVHTPEFDFEKVYDNVVKGTRDLGITYPVVQDNNYATWQTYENQYWPHEYLIDIDGYIVHDHIGEGGYDETERAIQAALKEREQVLGTEDNVSNDITNPADVIQLDSAKVQSPETYFGSARNEYLGNGAQGVTGVQQLLLPSPIQPNMLYLDGSWDFKDQYAKSQSSNAKMVFRYSAKNVYFVASASEPVKITVMEDGEVVSRDRGSDVSPDGTVVIQANRLYKLISGSDYGQHTLEIMVNSPGLQAYTLTFG</sequence>
<evidence type="ECO:0000256" key="1">
    <source>
        <dbReference type="SAM" id="Phobius"/>
    </source>
</evidence>
<evidence type="ECO:0000313" key="4">
    <source>
        <dbReference type="Proteomes" id="UP000808388"/>
    </source>
</evidence>
<keyword evidence="1" id="KW-1133">Transmembrane helix</keyword>